<comment type="subcellular location">
    <subcellularLocation>
        <location evidence="1">Membrane</location>
        <topology evidence="1">Single-pass membrane protein</topology>
    </subcellularLocation>
</comment>
<organism evidence="8 9">
    <name type="scientific">Caerostris extrusa</name>
    <name type="common">Bark spider</name>
    <name type="synonym">Caerostris bankana</name>
    <dbReference type="NCBI Taxonomy" id="172846"/>
    <lineage>
        <taxon>Eukaryota</taxon>
        <taxon>Metazoa</taxon>
        <taxon>Ecdysozoa</taxon>
        <taxon>Arthropoda</taxon>
        <taxon>Chelicerata</taxon>
        <taxon>Arachnida</taxon>
        <taxon>Araneae</taxon>
        <taxon>Araneomorphae</taxon>
        <taxon>Entelegynae</taxon>
        <taxon>Araneoidea</taxon>
        <taxon>Araneidae</taxon>
        <taxon>Caerostris</taxon>
    </lineage>
</organism>
<dbReference type="AlphaFoldDB" id="A0AAV4WRB1"/>
<dbReference type="GO" id="GO:0051400">
    <property type="term" value="F:BH domain binding"/>
    <property type="evidence" value="ECO:0007669"/>
    <property type="project" value="TreeGrafter"/>
</dbReference>
<dbReference type="PROSITE" id="PS01258">
    <property type="entry name" value="BH2"/>
    <property type="match status" value="1"/>
</dbReference>
<keyword evidence="9" id="KW-1185">Reference proteome</keyword>
<comment type="caution">
    <text evidence="8">The sequence shown here is derived from an EMBL/GenBank/DDBJ whole genome shotgun (WGS) entry which is preliminary data.</text>
</comment>
<evidence type="ECO:0000256" key="4">
    <source>
        <dbReference type="ARBA" id="ARBA00022703"/>
    </source>
</evidence>
<dbReference type="GO" id="GO:0005741">
    <property type="term" value="C:mitochondrial outer membrane"/>
    <property type="evidence" value="ECO:0007669"/>
    <property type="project" value="TreeGrafter"/>
</dbReference>
<name>A0AAV4WRB1_CAEEX</name>
<comment type="similarity">
    <text evidence="2">Belongs to the Bcl-2 family.</text>
</comment>
<gene>
    <name evidence="8" type="primary">boka</name>
    <name evidence="8" type="ORF">CEXT_390831</name>
</gene>
<dbReference type="EMBL" id="BPLR01016576">
    <property type="protein sequence ID" value="GIY84833.1"/>
    <property type="molecule type" value="Genomic_DNA"/>
</dbReference>
<dbReference type="InterPro" id="IPR002475">
    <property type="entry name" value="Bcl2-like"/>
</dbReference>
<evidence type="ECO:0000256" key="5">
    <source>
        <dbReference type="ARBA" id="ARBA00022989"/>
    </source>
</evidence>
<keyword evidence="5" id="KW-1133">Transmembrane helix</keyword>
<dbReference type="GO" id="GO:0042981">
    <property type="term" value="P:regulation of apoptotic process"/>
    <property type="evidence" value="ECO:0007669"/>
    <property type="project" value="InterPro"/>
</dbReference>
<dbReference type="CDD" id="cd06845">
    <property type="entry name" value="Bcl-2_like"/>
    <property type="match status" value="1"/>
</dbReference>
<dbReference type="InterPro" id="IPR036834">
    <property type="entry name" value="Bcl-2-like_sf"/>
</dbReference>
<proteinExistence type="inferred from homology"/>
<evidence type="ECO:0000256" key="6">
    <source>
        <dbReference type="ARBA" id="ARBA00023136"/>
    </source>
</evidence>
<evidence type="ECO:0000256" key="1">
    <source>
        <dbReference type="ARBA" id="ARBA00004167"/>
    </source>
</evidence>
<sequence>KRRFLEENPNNPVSKRLQTTHGNNNLHFSLCLSSAEFFTLCLNAHVSGIMFKIDVKKTLLSSKFRRKQESNPVSRVGRAKLRNCALLHKKLGLQRLKSVSHLPSSTPWSSAEVALELRELGLEMERTHPELFQSVIENVGLYSLPSEGGVQNLLHALAVELFREGHVTWGRIVALYAMAGALAVDCVKLGHPEFVLGLVQVVGNCVERDLGNWIIQQGGWASLLTRFKKTPTLQRSGLFLSSIMITFWNNPTQGSPKHWKKRPFTTVTNHSCHEQDVSFCPSLTPS</sequence>
<dbReference type="GO" id="GO:0097192">
    <property type="term" value="P:extrinsic apoptotic signaling pathway in absence of ligand"/>
    <property type="evidence" value="ECO:0007669"/>
    <property type="project" value="TreeGrafter"/>
</dbReference>
<evidence type="ECO:0000313" key="8">
    <source>
        <dbReference type="EMBL" id="GIY84833.1"/>
    </source>
</evidence>
<dbReference type="PRINTS" id="PR01862">
    <property type="entry name" value="BCL2FAMILY"/>
</dbReference>
<dbReference type="InterPro" id="IPR046371">
    <property type="entry name" value="Bcl-2_BH1-3"/>
</dbReference>
<dbReference type="SUPFAM" id="SSF56854">
    <property type="entry name" value="Bcl-2 inhibitors of programmed cell death"/>
    <property type="match status" value="1"/>
</dbReference>
<dbReference type="PROSITE" id="PS50062">
    <property type="entry name" value="BCL2_FAMILY"/>
    <property type="match status" value="1"/>
</dbReference>
<accession>A0AAV4WRB1</accession>
<keyword evidence="3" id="KW-0812">Transmembrane</keyword>
<keyword evidence="4" id="KW-0053">Apoptosis</keyword>
<keyword evidence="6" id="KW-0472">Membrane</keyword>
<dbReference type="InterPro" id="IPR020726">
    <property type="entry name" value="Bcl2_BH2_motif_CS"/>
</dbReference>
<dbReference type="PANTHER" id="PTHR11256">
    <property type="entry name" value="BCL-2 RELATED"/>
    <property type="match status" value="1"/>
</dbReference>
<reference evidence="8 9" key="1">
    <citation type="submission" date="2021-06" db="EMBL/GenBank/DDBJ databases">
        <title>Caerostris extrusa draft genome.</title>
        <authorList>
            <person name="Kono N."/>
            <person name="Arakawa K."/>
        </authorList>
    </citation>
    <scope>NUCLEOTIDE SEQUENCE [LARGE SCALE GENOMIC DNA]</scope>
</reference>
<dbReference type="GO" id="GO:0001836">
    <property type="term" value="P:release of cytochrome c from mitochondria"/>
    <property type="evidence" value="ECO:0007669"/>
    <property type="project" value="TreeGrafter"/>
</dbReference>
<protein>
    <submittedName>
        <fullName evidence="8">Bcl-2-related ovarian killer protein homolog A</fullName>
    </submittedName>
</protein>
<dbReference type="PANTHER" id="PTHR11256:SF48">
    <property type="entry name" value="BCL-2-RELATED OVARIAN KILLER PROTEIN"/>
    <property type="match status" value="1"/>
</dbReference>
<evidence type="ECO:0000313" key="9">
    <source>
        <dbReference type="Proteomes" id="UP001054945"/>
    </source>
</evidence>
<dbReference type="GO" id="GO:0008630">
    <property type="term" value="P:intrinsic apoptotic signaling pathway in response to DNA damage"/>
    <property type="evidence" value="ECO:0007669"/>
    <property type="project" value="TreeGrafter"/>
</dbReference>
<feature type="domain" description="Bcl-2 Bcl-2 homology region 1-3" evidence="7">
    <location>
        <begin position="117"/>
        <end position="220"/>
    </location>
</feature>
<dbReference type="SMART" id="SM00337">
    <property type="entry name" value="BCL"/>
    <property type="match status" value="1"/>
</dbReference>
<feature type="non-terminal residue" evidence="8">
    <location>
        <position position="1"/>
    </location>
</feature>
<dbReference type="Gene3D" id="1.10.437.10">
    <property type="entry name" value="Blc2-like"/>
    <property type="match status" value="1"/>
</dbReference>
<dbReference type="Proteomes" id="UP001054945">
    <property type="component" value="Unassembled WGS sequence"/>
</dbReference>
<evidence type="ECO:0000256" key="3">
    <source>
        <dbReference type="ARBA" id="ARBA00022692"/>
    </source>
</evidence>
<dbReference type="Pfam" id="PF00452">
    <property type="entry name" value="Bcl-2"/>
    <property type="match status" value="1"/>
</dbReference>
<evidence type="ECO:0000256" key="2">
    <source>
        <dbReference type="ARBA" id="ARBA00009458"/>
    </source>
</evidence>
<evidence type="ECO:0000259" key="7">
    <source>
        <dbReference type="SMART" id="SM00337"/>
    </source>
</evidence>
<dbReference type="InterPro" id="IPR026298">
    <property type="entry name" value="Bcl-2_fam"/>
</dbReference>